<proteinExistence type="predicted"/>
<dbReference type="EMBL" id="UGQY01000001">
    <property type="protein sequence ID" value="STZ74078.1"/>
    <property type="molecule type" value="Genomic_DNA"/>
</dbReference>
<dbReference type="GO" id="GO:0032259">
    <property type="term" value="P:methylation"/>
    <property type="evidence" value="ECO:0007669"/>
    <property type="project" value="UniProtKB-KW"/>
</dbReference>
<dbReference type="InterPro" id="IPR029063">
    <property type="entry name" value="SAM-dependent_MTases_sf"/>
</dbReference>
<dbReference type="GO" id="GO:0008168">
    <property type="term" value="F:methyltransferase activity"/>
    <property type="evidence" value="ECO:0007669"/>
    <property type="project" value="UniProtKB-KW"/>
</dbReference>
<dbReference type="SUPFAM" id="SSF53335">
    <property type="entry name" value="S-adenosyl-L-methionine-dependent methyltransferases"/>
    <property type="match status" value="1"/>
</dbReference>
<gene>
    <name evidence="1" type="ORF">NCTC1542_01626</name>
</gene>
<evidence type="ECO:0000313" key="2">
    <source>
        <dbReference type="Proteomes" id="UP000255389"/>
    </source>
</evidence>
<keyword evidence="1" id="KW-0489">Methyltransferase</keyword>
<name>A0A378U9K5_MYCFO</name>
<sequence>MMFGTREPFEYFCCTACDTLQIHNVLEGDELMRHYPSNYYSHNASAQPGAFRWLVTQHDEYKLHGGKPILGKFIKSRLTEGIFRVLLGGDVVRMLAELGTDREARILDVGCGTGGCSTGCPGLDSIICEVRTRSSRLTASPLKVCL</sequence>
<reference evidence="1 2" key="1">
    <citation type="submission" date="2018-06" db="EMBL/GenBank/DDBJ databases">
        <authorList>
            <consortium name="Pathogen Informatics"/>
            <person name="Doyle S."/>
        </authorList>
    </citation>
    <scope>NUCLEOTIDE SEQUENCE [LARGE SCALE GENOMIC DNA]</scope>
    <source>
        <strain evidence="1 2">NCTC1542</strain>
    </source>
</reference>
<organism evidence="1 2">
    <name type="scientific">Mycolicibacterium fortuitum</name>
    <name type="common">Mycobacterium fortuitum</name>
    <dbReference type="NCBI Taxonomy" id="1766"/>
    <lineage>
        <taxon>Bacteria</taxon>
        <taxon>Bacillati</taxon>
        <taxon>Actinomycetota</taxon>
        <taxon>Actinomycetes</taxon>
        <taxon>Mycobacteriales</taxon>
        <taxon>Mycobacteriaceae</taxon>
        <taxon>Mycolicibacterium</taxon>
    </lineage>
</organism>
<keyword evidence="1" id="KW-0808">Transferase</keyword>
<protein>
    <submittedName>
        <fullName evidence="1">Putative methyltransferase</fullName>
    </submittedName>
</protein>
<evidence type="ECO:0000313" key="1">
    <source>
        <dbReference type="EMBL" id="STZ74078.1"/>
    </source>
</evidence>
<dbReference type="AlphaFoldDB" id="A0A378U9K5"/>
<dbReference type="Proteomes" id="UP000255389">
    <property type="component" value="Unassembled WGS sequence"/>
</dbReference>
<accession>A0A378U9K5</accession>